<organism evidence="2 3">
    <name type="scientific">Tilletia horrida</name>
    <dbReference type="NCBI Taxonomy" id="155126"/>
    <lineage>
        <taxon>Eukaryota</taxon>
        <taxon>Fungi</taxon>
        <taxon>Dikarya</taxon>
        <taxon>Basidiomycota</taxon>
        <taxon>Ustilaginomycotina</taxon>
        <taxon>Exobasidiomycetes</taxon>
        <taxon>Tilletiales</taxon>
        <taxon>Tilletiaceae</taxon>
        <taxon>Tilletia</taxon>
    </lineage>
</organism>
<accession>A0AAN6GIC2</accession>
<proteinExistence type="predicted"/>
<dbReference type="InterPro" id="IPR053354">
    <property type="entry name" value="MGDG_epimerase"/>
</dbReference>
<evidence type="ECO:0000313" key="2">
    <source>
        <dbReference type="EMBL" id="KAK0542714.1"/>
    </source>
</evidence>
<dbReference type="EMBL" id="JAPDMZ010000464">
    <property type="protein sequence ID" value="KAK0542714.1"/>
    <property type="molecule type" value="Genomic_DNA"/>
</dbReference>
<feature type="region of interest" description="Disordered" evidence="1">
    <location>
        <begin position="172"/>
        <end position="192"/>
    </location>
</feature>
<evidence type="ECO:0000313" key="3">
    <source>
        <dbReference type="Proteomes" id="UP001176517"/>
    </source>
</evidence>
<dbReference type="AlphaFoldDB" id="A0AAN6GIC2"/>
<evidence type="ECO:0000256" key="1">
    <source>
        <dbReference type="SAM" id="MobiDB-lite"/>
    </source>
</evidence>
<feature type="non-terminal residue" evidence="2">
    <location>
        <position position="473"/>
    </location>
</feature>
<reference evidence="2" key="1">
    <citation type="journal article" date="2023" name="PhytoFront">
        <title>Draft Genome Resources of Seven Strains of Tilletia horrida, Causal Agent of Kernel Smut of Rice.</title>
        <authorList>
            <person name="Khanal S."/>
            <person name="Antony Babu S."/>
            <person name="Zhou X.G."/>
        </authorList>
    </citation>
    <scope>NUCLEOTIDE SEQUENCE</scope>
    <source>
        <strain evidence="2">TX6</strain>
    </source>
</reference>
<keyword evidence="3" id="KW-1185">Reference proteome</keyword>
<name>A0AAN6GIC2_9BASI</name>
<dbReference type="Proteomes" id="UP001176517">
    <property type="component" value="Unassembled WGS sequence"/>
</dbReference>
<sequence>MDSEHNSDWARGQPRSSIPLLASTIHPQVRDVLRRAGVLVGSQMGEAMIRAHKLQLELHQQQQHAYRKLISERSEDIHLPVSHDQSPSETTQRENPNLFSQAAFQVTAKLVQADDESAQVLAQKSPVLSSPQFRTAVLKLAKLPYVAVNRVLLHAARAASVQRLDRTLKSALPIDPTEESSTKRQKTEHQSSDEIDEWIIRNEKYMRARLILDEPAANGDPVHSPDDDVSLLGIDQSSSHWQHFMVRLGRDAAHVFGPSSEPEGHITIVRPPKADLPGLLLLDAHRKDQIKINTLAPFVRRFDSMTGGILDGLDWKNVIVGGGLPLAALTSVTDEEAEKYESSDIDLYLHGLSPEQATTKLQEIEKIYSANLPIDDETGEKIEFVVIRNSQTVTFVPGTHSCRGLQVILKLCPNPMAVLLNFDLDQVGLAYDGTEVWMLPRAARAIITSYTVFTMDLIHGSFLSPRKATQDQR</sequence>
<comment type="caution">
    <text evidence="2">The sequence shown here is derived from an EMBL/GenBank/DDBJ whole genome shotgun (WGS) entry which is preliminary data.</text>
</comment>
<dbReference type="PANTHER" id="PTHR43558:SF6">
    <property type="entry name" value="REDUCTASE, PUTATIVE (AFU_ORTHOLOGUE AFUA_3G10540)-RELATED"/>
    <property type="match status" value="1"/>
</dbReference>
<gene>
    <name evidence="2" type="ORF">OC846_006655</name>
</gene>
<dbReference type="PANTHER" id="PTHR43558">
    <property type="entry name" value="REDUCTASE, PUTATIVE (AFU_ORTHOLOGUE AFUA_3G10540)-RELATED"/>
    <property type="match status" value="1"/>
</dbReference>
<feature type="compositionally biased region" description="Basic and acidic residues" evidence="1">
    <location>
        <begin position="180"/>
        <end position="192"/>
    </location>
</feature>
<protein>
    <submittedName>
        <fullName evidence="2">Uncharacterized protein</fullName>
    </submittedName>
</protein>